<dbReference type="EMBL" id="OX465080">
    <property type="protein sequence ID" value="CAI9280939.1"/>
    <property type="molecule type" value="Genomic_DNA"/>
</dbReference>
<evidence type="ECO:0000256" key="9">
    <source>
        <dbReference type="ARBA" id="ARBA00022840"/>
    </source>
</evidence>
<name>A0AA35YVR0_LACSI</name>
<evidence type="ECO:0000256" key="14">
    <source>
        <dbReference type="SAM" id="MobiDB-lite"/>
    </source>
</evidence>
<evidence type="ECO:0000256" key="3">
    <source>
        <dbReference type="ARBA" id="ARBA00012513"/>
    </source>
</evidence>
<feature type="domain" description="Protein kinase" evidence="15">
    <location>
        <begin position="78"/>
        <end position="360"/>
    </location>
</feature>
<dbReference type="AlphaFoldDB" id="A0AA35YVR0"/>
<dbReference type="PROSITE" id="PS00107">
    <property type="entry name" value="PROTEIN_KINASE_ATP"/>
    <property type="match status" value="1"/>
</dbReference>
<dbReference type="InterPro" id="IPR050823">
    <property type="entry name" value="Plant_Ser_Thr_Prot_Kinase"/>
</dbReference>
<dbReference type="FunFam" id="3.30.200.20:FF:000228">
    <property type="entry name" value="Serine/threonine-protein kinase BIK1"/>
    <property type="match status" value="1"/>
</dbReference>
<dbReference type="PROSITE" id="PS00108">
    <property type="entry name" value="PROTEIN_KINASE_ST"/>
    <property type="match status" value="1"/>
</dbReference>
<evidence type="ECO:0000256" key="10">
    <source>
        <dbReference type="ARBA" id="ARBA00023136"/>
    </source>
</evidence>
<evidence type="ECO:0000256" key="12">
    <source>
        <dbReference type="PROSITE-ProRule" id="PRU10141"/>
    </source>
</evidence>
<comment type="function">
    <text evidence="11">May be involved in plant defense signaling.</text>
</comment>
<feature type="region of interest" description="Disordered" evidence="14">
    <location>
        <begin position="378"/>
        <end position="433"/>
    </location>
</feature>
<dbReference type="GO" id="GO:0004674">
    <property type="term" value="F:protein serine/threonine kinase activity"/>
    <property type="evidence" value="ECO:0007669"/>
    <property type="project" value="UniProtKB-KW"/>
</dbReference>
<evidence type="ECO:0000256" key="7">
    <source>
        <dbReference type="ARBA" id="ARBA00022741"/>
    </source>
</evidence>
<reference evidence="16" key="1">
    <citation type="submission" date="2023-04" db="EMBL/GenBank/DDBJ databases">
        <authorList>
            <person name="Vijverberg K."/>
            <person name="Xiong W."/>
            <person name="Schranz E."/>
        </authorList>
    </citation>
    <scope>NUCLEOTIDE SEQUENCE</scope>
</reference>
<dbReference type="InterPro" id="IPR011009">
    <property type="entry name" value="Kinase-like_dom_sf"/>
</dbReference>
<evidence type="ECO:0000259" key="15">
    <source>
        <dbReference type="PROSITE" id="PS50011"/>
    </source>
</evidence>
<keyword evidence="10" id="KW-0472">Membrane</keyword>
<keyword evidence="17" id="KW-1185">Reference proteome</keyword>
<keyword evidence="4" id="KW-1003">Cell membrane</keyword>
<feature type="binding site" evidence="12">
    <location>
        <position position="113"/>
    </location>
    <ligand>
        <name>ATP</name>
        <dbReference type="ChEBI" id="CHEBI:30616"/>
    </ligand>
</feature>
<feature type="compositionally biased region" description="Basic and acidic residues" evidence="14">
    <location>
        <begin position="378"/>
        <end position="388"/>
    </location>
</feature>
<keyword evidence="8" id="KW-0418">Kinase</keyword>
<evidence type="ECO:0000256" key="2">
    <source>
        <dbReference type="ARBA" id="ARBA00008684"/>
    </source>
</evidence>
<dbReference type="PANTHER" id="PTHR45621">
    <property type="entry name" value="OS01G0588500 PROTEIN-RELATED"/>
    <property type="match status" value="1"/>
</dbReference>
<dbReference type="Pfam" id="PF07714">
    <property type="entry name" value="PK_Tyr_Ser-Thr"/>
    <property type="match status" value="1"/>
</dbReference>
<keyword evidence="6" id="KW-0808">Transferase</keyword>
<dbReference type="SUPFAM" id="SSF56112">
    <property type="entry name" value="Protein kinase-like (PK-like)"/>
    <property type="match status" value="1"/>
</dbReference>
<gene>
    <name evidence="16" type="ORF">LSALG_LOCUS20661</name>
</gene>
<dbReference type="Proteomes" id="UP001177003">
    <property type="component" value="Chromosome 4"/>
</dbReference>
<dbReference type="InterPro" id="IPR000719">
    <property type="entry name" value="Prot_kinase_dom"/>
</dbReference>
<evidence type="ECO:0000256" key="1">
    <source>
        <dbReference type="ARBA" id="ARBA00004236"/>
    </source>
</evidence>
<dbReference type="EC" id="2.7.11.1" evidence="3"/>
<keyword evidence="9 12" id="KW-0067">ATP-binding</keyword>
<evidence type="ECO:0000256" key="11">
    <source>
        <dbReference type="ARBA" id="ARBA00054261"/>
    </source>
</evidence>
<dbReference type="InterPro" id="IPR017441">
    <property type="entry name" value="Protein_kinase_ATP_BS"/>
</dbReference>
<evidence type="ECO:0000256" key="4">
    <source>
        <dbReference type="ARBA" id="ARBA00022475"/>
    </source>
</evidence>
<dbReference type="Gene3D" id="1.10.510.10">
    <property type="entry name" value="Transferase(Phosphotransferase) domain 1"/>
    <property type="match status" value="1"/>
</dbReference>
<evidence type="ECO:0000256" key="5">
    <source>
        <dbReference type="ARBA" id="ARBA00022527"/>
    </source>
</evidence>
<keyword evidence="5 13" id="KW-0723">Serine/threonine-protein kinase</keyword>
<evidence type="ECO:0000313" key="16">
    <source>
        <dbReference type="EMBL" id="CAI9280939.1"/>
    </source>
</evidence>
<evidence type="ECO:0000313" key="17">
    <source>
        <dbReference type="Proteomes" id="UP001177003"/>
    </source>
</evidence>
<evidence type="ECO:0000256" key="13">
    <source>
        <dbReference type="RuleBase" id="RU000304"/>
    </source>
</evidence>
<sequence length="476" mass="52890">MAVRKPNAWKTILLGCFTNKTVRLDPQTLVSKTGTSQRLSISDVSSSLSIINGLSNSIVGWDLHEFTMAQLTMITHDFASSNYLGEGGFGTVHKGFIDDKLRPGLEAQPVAVKLLDLDGGQGHNEWLTEVTFLGQLRHPHLVKLIGYCCEEKNRLLVYEYMTRGNLESQLFRRYSISLPWLTRIQIALGAAKGLAFLHCQDKPVIYRDFKTSNILLASDYTAKLSDFGLAKDGPEGDETHVSTRVMGTHGYAAPEYIMTGHLTTMSDVYSFGVVLLELLTGKRSMDKKRPNREQCLVEWARPLLKDPSNLDRIMDCKLDGHFPVEGAKKAAALASRCLSHHPKCRPAMTEVVKTLEHILELDDLEVGSFVYIAPKEGEKGVEKEKEGDTDVSGSRSGGSSSGEKAEVVAVVEKKEHGRRREGEKKGHRHKHRIRSMRSRAVYSDTALYKNFKKGTNSPLLPMPQPKVNGGVNLLKC</sequence>
<dbReference type="Gene3D" id="3.30.200.20">
    <property type="entry name" value="Phosphorylase Kinase, domain 1"/>
    <property type="match status" value="1"/>
</dbReference>
<comment type="subcellular location">
    <subcellularLocation>
        <location evidence="1">Cell membrane</location>
    </subcellularLocation>
</comment>
<dbReference type="GO" id="GO:0005524">
    <property type="term" value="F:ATP binding"/>
    <property type="evidence" value="ECO:0007669"/>
    <property type="project" value="UniProtKB-UniRule"/>
</dbReference>
<dbReference type="GO" id="GO:0005886">
    <property type="term" value="C:plasma membrane"/>
    <property type="evidence" value="ECO:0007669"/>
    <property type="project" value="UniProtKB-SubCell"/>
</dbReference>
<evidence type="ECO:0000256" key="8">
    <source>
        <dbReference type="ARBA" id="ARBA00022777"/>
    </source>
</evidence>
<proteinExistence type="inferred from homology"/>
<comment type="similarity">
    <text evidence="2">Belongs to the protein kinase superfamily. Ser/Thr protein kinase family.</text>
</comment>
<protein>
    <recommendedName>
        <fullName evidence="3">non-specific serine/threonine protein kinase</fullName>
        <ecNumber evidence="3">2.7.11.1</ecNumber>
    </recommendedName>
</protein>
<dbReference type="InterPro" id="IPR001245">
    <property type="entry name" value="Ser-Thr/Tyr_kinase_cat_dom"/>
</dbReference>
<evidence type="ECO:0000256" key="6">
    <source>
        <dbReference type="ARBA" id="ARBA00022679"/>
    </source>
</evidence>
<dbReference type="FunFam" id="1.10.510.10:FF:000032">
    <property type="entry name" value="Serine/threonine-protein kinase PBS1"/>
    <property type="match status" value="1"/>
</dbReference>
<dbReference type="PROSITE" id="PS50011">
    <property type="entry name" value="PROTEIN_KINASE_DOM"/>
    <property type="match status" value="1"/>
</dbReference>
<accession>A0AA35YVR0</accession>
<keyword evidence="7 12" id="KW-0547">Nucleotide-binding</keyword>
<feature type="compositionally biased region" description="Basic and acidic residues" evidence="14">
    <location>
        <begin position="403"/>
        <end position="424"/>
    </location>
</feature>
<dbReference type="InterPro" id="IPR008271">
    <property type="entry name" value="Ser/Thr_kinase_AS"/>
</dbReference>
<organism evidence="16 17">
    <name type="scientific">Lactuca saligna</name>
    <name type="common">Willowleaf lettuce</name>
    <dbReference type="NCBI Taxonomy" id="75948"/>
    <lineage>
        <taxon>Eukaryota</taxon>
        <taxon>Viridiplantae</taxon>
        <taxon>Streptophyta</taxon>
        <taxon>Embryophyta</taxon>
        <taxon>Tracheophyta</taxon>
        <taxon>Spermatophyta</taxon>
        <taxon>Magnoliopsida</taxon>
        <taxon>eudicotyledons</taxon>
        <taxon>Gunneridae</taxon>
        <taxon>Pentapetalae</taxon>
        <taxon>asterids</taxon>
        <taxon>campanulids</taxon>
        <taxon>Asterales</taxon>
        <taxon>Asteraceae</taxon>
        <taxon>Cichorioideae</taxon>
        <taxon>Cichorieae</taxon>
        <taxon>Lactucinae</taxon>
        <taxon>Lactuca</taxon>
    </lineage>
</organism>